<keyword evidence="3" id="KW-1185">Reference proteome</keyword>
<feature type="region of interest" description="Disordered" evidence="1">
    <location>
        <begin position="1"/>
        <end position="22"/>
    </location>
</feature>
<organism evidence="2 3">
    <name type="scientific">Trametes coccinea (strain BRFM310)</name>
    <name type="common">Pycnoporus coccineus</name>
    <dbReference type="NCBI Taxonomy" id="1353009"/>
    <lineage>
        <taxon>Eukaryota</taxon>
        <taxon>Fungi</taxon>
        <taxon>Dikarya</taxon>
        <taxon>Basidiomycota</taxon>
        <taxon>Agaricomycotina</taxon>
        <taxon>Agaricomycetes</taxon>
        <taxon>Polyporales</taxon>
        <taxon>Polyporaceae</taxon>
        <taxon>Trametes</taxon>
    </lineage>
</organism>
<dbReference type="Proteomes" id="UP000193067">
    <property type="component" value="Unassembled WGS sequence"/>
</dbReference>
<accession>A0A1Y2IU67</accession>
<sequence>MSPNVTSKRGGPKKGQRCSNPKIPKVLAELGVQGFGCLEPSRSTPGTLQDAYNLDPTRPTSKKPTLSVNIPSQPHIAPRRRDDRKNKSRSAQRNAGRAPRKAARTSASASLKPSLHSRGSGTEDDTKIAVPDDVYPQPRVLKAPAPAGDSTYLPLGHLSSQPGPLRLAESRSSQTENHTVHHPPPLGTPSPKTASLSHARMVESIQEPTPNMGVGTVAGGVVRNERTRYRSSPYALLDIPPTTDTDRASTVCLTPAAFHLPFANRSAPLYDSAFLEALHALDDRGRPHAARNCTAPEAAFNAADNDHCRPLTQTSSLGDSKEYPCDALAVNSLVPYPHANAKSKLSTFSTLAQALGSPTPEK</sequence>
<gene>
    <name evidence="2" type="ORF">PYCCODRAFT_58555</name>
</gene>
<reference evidence="2 3" key="1">
    <citation type="journal article" date="2015" name="Biotechnol. Biofuels">
        <title>Enhanced degradation of softwood versus hardwood by the white-rot fungus Pycnoporus coccineus.</title>
        <authorList>
            <person name="Couturier M."/>
            <person name="Navarro D."/>
            <person name="Chevret D."/>
            <person name="Henrissat B."/>
            <person name="Piumi F."/>
            <person name="Ruiz-Duenas F.J."/>
            <person name="Martinez A.T."/>
            <person name="Grigoriev I.V."/>
            <person name="Riley R."/>
            <person name="Lipzen A."/>
            <person name="Berrin J.G."/>
            <person name="Master E.R."/>
            <person name="Rosso M.N."/>
        </authorList>
    </citation>
    <scope>NUCLEOTIDE SEQUENCE [LARGE SCALE GENOMIC DNA]</scope>
    <source>
        <strain evidence="2 3">BRFM310</strain>
    </source>
</reference>
<proteinExistence type="predicted"/>
<dbReference type="AlphaFoldDB" id="A0A1Y2IU67"/>
<evidence type="ECO:0000256" key="1">
    <source>
        <dbReference type="SAM" id="MobiDB-lite"/>
    </source>
</evidence>
<protein>
    <submittedName>
        <fullName evidence="2">Uncharacterized protein</fullName>
    </submittedName>
</protein>
<name>A0A1Y2IU67_TRAC3</name>
<evidence type="ECO:0000313" key="2">
    <source>
        <dbReference type="EMBL" id="OSD04685.1"/>
    </source>
</evidence>
<feature type="region of interest" description="Disordered" evidence="1">
    <location>
        <begin position="36"/>
        <end position="196"/>
    </location>
</feature>
<dbReference type="EMBL" id="KZ084095">
    <property type="protein sequence ID" value="OSD04685.1"/>
    <property type="molecule type" value="Genomic_DNA"/>
</dbReference>
<feature type="compositionally biased region" description="Polar residues" evidence="1">
    <location>
        <begin position="58"/>
        <end position="72"/>
    </location>
</feature>
<evidence type="ECO:0000313" key="3">
    <source>
        <dbReference type="Proteomes" id="UP000193067"/>
    </source>
</evidence>